<evidence type="ECO:0000256" key="5">
    <source>
        <dbReference type="ARBA" id="ARBA00048108"/>
    </source>
</evidence>
<evidence type="ECO:0000259" key="6">
    <source>
        <dbReference type="Pfam" id="PF01902"/>
    </source>
</evidence>
<dbReference type="InterPro" id="IPR002761">
    <property type="entry name" value="Diphthami_syn_dom"/>
</dbReference>
<reference evidence="7" key="1">
    <citation type="submission" date="2020-05" db="EMBL/GenBank/DDBJ databases">
        <title>Phylogenomic resolution of chytrid fungi.</title>
        <authorList>
            <person name="Stajich J.E."/>
            <person name="Amses K."/>
            <person name="Simmons R."/>
            <person name="Seto K."/>
            <person name="Myers J."/>
            <person name="Bonds A."/>
            <person name="Quandt C.A."/>
            <person name="Barry K."/>
            <person name="Liu P."/>
            <person name="Grigoriev I."/>
            <person name="Longcore J.E."/>
            <person name="James T.Y."/>
        </authorList>
    </citation>
    <scope>NUCLEOTIDE SEQUENCE</scope>
    <source>
        <strain evidence="7">JEL0379</strain>
    </source>
</reference>
<dbReference type="Gene3D" id="3.90.1490.10">
    <property type="entry name" value="putative n-type atp pyrophosphatase, domain 2"/>
    <property type="match status" value="1"/>
</dbReference>
<protein>
    <recommendedName>
        <fullName evidence="2">Diphthine--ammonia ligase</fullName>
        <ecNumber evidence="1">6.3.1.14</ecNumber>
    </recommendedName>
    <alternativeName>
        <fullName evidence="3">Diphthamide synthase</fullName>
    </alternativeName>
    <alternativeName>
        <fullName evidence="4">Diphthamide synthetase</fullName>
    </alternativeName>
</protein>
<dbReference type="SUPFAM" id="SSF52402">
    <property type="entry name" value="Adenine nucleotide alpha hydrolases-like"/>
    <property type="match status" value="1"/>
</dbReference>
<dbReference type="EC" id="6.3.1.14" evidence="1"/>
<gene>
    <name evidence="7" type="ORF">HDU87_003407</name>
</gene>
<keyword evidence="8" id="KW-1185">Reference proteome</keyword>
<evidence type="ECO:0000256" key="3">
    <source>
        <dbReference type="ARBA" id="ARBA00029814"/>
    </source>
</evidence>
<dbReference type="AlphaFoldDB" id="A0AAD5TM24"/>
<dbReference type="EMBL" id="JADGJQ010000025">
    <property type="protein sequence ID" value="KAJ3178584.1"/>
    <property type="molecule type" value="Genomic_DNA"/>
</dbReference>
<dbReference type="InterPro" id="IPR014729">
    <property type="entry name" value="Rossmann-like_a/b/a_fold"/>
</dbReference>
<feature type="domain" description="Diphthamide synthase" evidence="6">
    <location>
        <begin position="16"/>
        <end position="210"/>
    </location>
</feature>
<dbReference type="GO" id="GO:0017178">
    <property type="term" value="F:diphthine-ammonia ligase activity"/>
    <property type="evidence" value="ECO:0007669"/>
    <property type="project" value="UniProtKB-EC"/>
</dbReference>
<proteinExistence type="predicted"/>
<evidence type="ECO:0000313" key="8">
    <source>
        <dbReference type="Proteomes" id="UP001212152"/>
    </source>
</evidence>
<evidence type="ECO:0000256" key="2">
    <source>
        <dbReference type="ARBA" id="ARBA00018426"/>
    </source>
</evidence>
<evidence type="ECO:0000256" key="1">
    <source>
        <dbReference type="ARBA" id="ARBA00012089"/>
    </source>
</evidence>
<accession>A0AAD5TM24</accession>
<dbReference type="Pfam" id="PF01902">
    <property type="entry name" value="Diphthami_syn_2"/>
    <property type="match status" value="1"/>
</dbReference>
<sequence>MKAYEWAELLYVHVLAAENKTVEALVTFAPAGSTAPFLSHPLPLIAKIAEALDVSHRVLLVAPDFFAAYVEHFRALKAEGFEAIATGDIEDVCSDFVGRAAVAASLPLLRPLWQVPRPTLLTQLFESYPLLFITTCVNTAKIPPDVARKMLGVPLTRAFITDMLTAALPNVDACGEGGEFHTMVLDAPLYKKRVVVEEGKGISDDPRGYMFFDIGDFYLEDKA</sequence>
<dbReference type="Proteomes" id="UP001212152">
    <property type="component" value="Unassembled WGS sequence"/>
</dbReference>
<evidence type="ECO:0000256" key="4">
    <source>
        <dbReference type="ARBA" id="ARBA00031552"/>
    </source>
</evidence>
<organism evidence="7 8">
    <name type="scientific">Geranomyces variabilis</name>
    <dbReference type="NCBI Taxonomy" id="109894"/>
    <lineage>
        <taxon>Eukaryota</taxon>
        <taxon>Fungi</taxon>
        <taxon>Fungi incertae sedis</taxon>
        <taxon>Chytridiomycota</taxon>
        <taxon>Chytridiomycota incertae sedis</taxon>
        <taxon>Chytridiomycetes</taxon>
        <taxon>Spizellomycetales</taxon>
        <taxon>Powellomycetaceae</taxon>
        <taxon>Geranomyces</taxon>
    </lineage>
</organism>
<evidence type="ECO:0000313" key="7">
    <source>
        <dbReference type="EMBL" id="KAJ3178584.1"/>
    </source>
</evidence>
<comment type="catalytic activity">
    <reaction evidence="5">
        <text>diphthine-[translation elongation factor 2] + NH4(+) + ATP = diphthamide-[translation elongation factor 2] + AMP + diphosphate + H(+)</text>
        <dbReference type="Rhea" id="RHEA:19753"/>
        <dbReference type="Rhea" id="RHEA-COMP:10172"/>
        <dbReference type="Rhea" id="RHEA-COMP:10174"/>
        <dbReference type="ChEBI" id="CHEBI:15378"/>
        <dbReference type="ChEBI" id="CHEBI:16692"/>
        <dbReference type="ChEBI" id="CHEBI:28938"/>
        <dbReference type="ChEBI" id="CHEBI:30616"/>
        <dbReference type="ChEBI" id="CHEBI:33019"/>
        <dbReference type="ChEBI" id="CHEBI:82696"/>
        <dbReference type="ChEBI" id="CHEBI:456215"/>
        <dbReference type="EC" id="6.3.1.14"/>
    </reaction>
</comment>
<name>A0AAD5TM24_9FUNG</name>
<comment type="caution">
    <text evidence="7">The sequence shown here is derived from an EMBL/GenBank/DDBJ whole genome shotgun (WGS) entry which is preliminary data.</text>
</comment>
<dbReference type="Gene3D" id="3.40.50.620">
    <property type="entry name" value="HUPs"/>
    <property type="match status" value="1"/>
</dbReference>